<evidence type="ECO:0000313" key="1">
    <source>
        <dbReference type="EMBL" id="WKK79025.1"/>
    </source>
</evidence>
<evidence type="ECO:0008006" key="2">
    <source>
        <dbReference type="Google" id="ProtNLM"/>
    </source>
</evidence>
<sequence length="138" mass="16375">MVESKEFDSIKLSYDEDDKYINFEYLKSSKSDDFRAAWNAALKIQEDKNCKKWLLNQKKQSIHPEDQKWVETDWIQRSMKATPFSEDDPRYVAIIQAENFFVEFSTKKFIKENSFPGFIINIFRNAEDGVKWLKEVGA</sequence>
<name>A0AA49GF69_9BACT</name>
<dbReference type="EMBL" id="CP129968">
    <property type="protein sequence ID" value="WKK79025.1"/>
    <property type="molecule type" value="Genomic_DNA"/>
</dbReference>
<reference evidence="1" key="1">
    <citation type="submission" date="2023-08" db="EMBL/GenBank/DDBJ databases">
        <title>Comparative genomics and taxonomic characterization of three novel marine species of genus Marivirga.</title>
        <authorList>
            <person name="Muhammad N."/>
            <person name="Kim S.-G."/>
        </authorList>
    </citation>
    <scope>NUCLEOTIDE SEQUENCE</scope>
    <source>
        <strain evidence="1">BKB1-2</strain>
    </source>
</reference>
<protein>
    <recommendedName>
        <fullName evidence="2">STAS/SEC14 domain-containing protein</fullName>
    </recommendedName>
</protein>
<gene>
    <name evidence="1" type="ORF">QYS47_16090</name>
</gene>
<proteinExistence type="predicted"/>
<organism evidence="1">
    <name type="scientific">Marivirga arenosa</name>
    <dbReference type="NCBI Taxonomy" id="3059076"/>
    <lineage>
        <taxon>Bacteria</taxon>
        <taxon>Pseudomonadati</taxon>
        <taxon>Bacteroidota</taxon>
        <taxon>Cytophagia</taxon>
        <taxon>Cytophagales</taxon>
        <taxon>Marivirgaceae</taxon>
        <taxon>Marivirga</taxon>
    </lineage>
</organism>
<dbReference type="AlphaFoldDB" id="A0AA49GF69"/>
<accession>A0AA49GF69</accession>
<dbReference type="RefSeq" id="WP_302122549.1">
    <property type="nucleotide sequence ID" value="NZ_CP129968.2"/>
</dbReference>
<dbReference type="KEGG" id="marp:QYS47_16090"/>
<dbReference type="Proteomes" id="UP001232019">
    <property type="component" value="Chromosome"/>
</dbReference>